<comment type="caution">
    <text evidence="1">The sequence shown here is derived from an EMBL/GenBank/DDBJ whole genome shotgun (WGS) entry which is preliminary data.</text>
</comment>
<dbReference type="RefSeq" id="WP_345687692.1">
    <property type="nucleotide sequence ID" value="NZ_BAABRO010000018.1"/>
</dbReference>
<dbReference type="EMBL" id="BAABRO010000018">
    <property type="protein sequence ID" value="GAA5510079.1"/>
    <property type="molecule type" value="Genomic_DNA"/>
</dbReference>
<name>A0ABP9VY75_9BACT</name>
<reference evidence="1 2" key="1">
    <citation type="submission" date="2024-02" db="EMBL/GenBank/DDBJ databases">
        <title>Rhodopirellula caenicola NBRC 110016.</title>
        <authorList>
            <person name="Ichikawa N."/>
            <person name="Katano-Makiyama Y."/>
            <person name="Hidaka K."/>
        </authorList>
    </citation>
    <scope>NUCLEOTIDE SEQUENCE [LARGE SCALE GENOMIC DNA]</scope>
    <source>
        <strain evidence="1 2">NBRC 110016</strain>
    </source>
</reference>
<sequence length="176" mass="19504">MPTTHDVLTVSFLFLSMVTGCSSSPVVAHPGEPESVQVRLLQAGFGQSKEWESLGVEYVEYRRAIDEDVVIQATWCRAWTKVTVLVPRSVVDDDDRVVKAIRSGEETAALIVDDSDALAMLYAEEHRVPFNSGINRTEYKMVSGRWSIRAVRYLSSARNAGQVTLASFTLRHSAAI</sequence>
<accession>A0ABP9VY75</accession>
<dbReference type="Proteomes" id="UP001416858">
    <property type="component" value="Unassembled WGS sequence"/>
</dbReference>
<organism evidence="1 2">
    <name type="scientific">Novipirellula caenicola</name>
    <dbReference type="NCBI Taxonomy" id="1536901"/>
    <lineage>
        <taxon>Bacteria</taxon>
        <taxon>Pseudomonadati</taxon>
        <taxon>Planctomycetota</taxon>
        <taxon>Planctomycetia</taxon>
        <taxon>Pirellulales</taxon>
        <taxon>Pirellulaceae</taxon>
        <taxon>Novipirellula</taxon>
    </lineage>
</organism>
<proteinExistence type="predicted"/>
<evidence type="ECO:0000313" key="1">
    <source>
        <dbReference type="EMBL" id="GAA5510079.1"/>
    </source>
</evidence>
<evidence type="ECO:0000313" key="2">
    <source>
        <dbReference type="Proteomes" id="UP001416858"/>
    </source>
</evidence>
<keyword evidence="2" id="KW-1185">Reference proteome</keyword>
<protein>
    <submittedName>
        <fullName evidence="1">Uncharacterized protein</fullName>
    </submittedName>
</protein>
<gene>
    <name evidence="1" type="ORF">Rcae01_05585</name>
</gene>